<evidence type="ECO:0000313" key="2">
    <source>
        <dbReference type="Proteomes" id="UP000249061"/>
    </source>
</evidence>
<dbReference type="Proteomes" id="UP000249061">
    <property type="component" value="Unassembled WGS sequence"/>
</dbReference>
<sequence length="114" mass="12330">MKPESTGDGPHEHAVEMAKLFGAGGRYEDGALLIITDPHKTPTAETRRAYVEARRRSPVTTALVVNSLTLRVAVNFVIRAAGSVSRSEKEAMCFSTEEEAIDWLEAQLAKASSA</sequence>
<comment type="caution">
    <text evidence="1">The sequence shown here is derived from an EMBL/GenBank/DDBJ whole genome shotgun (WGS) entry which is preliminary data.</text>
</comment>
<organism evidence="1 2">
    <name type="scientific">Archangium gephyra</name>
    <dbReference type="NCBI Taxonomy" id="48"/>
    <lineage>
        <taxon>Bacteria</taxon>
        <taxon>Pseudomonadati</taxon>
        <taxon>Myxococcota</taxon>
        <taxon>Myxococcia</taxon>
        <taxon>Myxococcales</taxon>
        <taxon>Cystobacterineae</taxon>
        <taxon>Archangiaceae</taxon>
        <taxon>Archangium</taxon>
    </lineage>
</organism>
<accession>A0A2W5VRS6</accession>
<dbReference type="AlphaFoldDB" id="A0A2W5VRS6"/>
<protein>
    <submittedName>
        <fullName evidence="1">Uncharacterized protein</fullName>
    </submittedName>
</protein>
<dbReference type="EMBL" id="QFQP01000010">
    <property type="protein sequence ID" value="PZR13261.1"/>
    <property type="molecule type" value="Genomic_DNA"/>
</dbReference>
<proteinExistence type="predicted"/>
<evidence type="ECO:0000313" key="1">
    <source>
        <dbReference type="EMBL" id="PZR13261.1"/>
    </source>
</evidence>
<reference evidence="1 2" key="1">
    <citation type="submission" date="2017-08" db="EMBL/GenBank/DDBJ databases">
        <title>Infants hospitalized years apart are colonized by the same room-sourced microbial strains.</title>
        <authorList>
            <person name="Brooks B."/>
            <person name="Olm M.R."/>
            <person name="Firek B.A."/>
            <person name="Baker R."/>
            <person name="Thomas B.C."/>
            <person name="Morowitz M.J."/>
            <person name="Banfield J.F."/>
        </authorList>
    </citation>
    <scope>NUCLEOTIDE SEQUENCE [LARGE SCALE GENOMIC DNA]</scope>
    <source>
        <strain evidence="1">S2_003_000_R2_14</strain>
    </source>
</reference>
<name>A0A2W5VRS6_9BACT</name>
<gene>
    <name evidence="1" type="ORF">DI536_13320</name>
</gene>